<dbReference type="OMA" id="CDEKNER"/>
<feature type="compositionally biased region" description="Polar residues" evidence="2">
    <location>
        <begin position="16"/>
        <end position="29"/>
    </location>
</feature>
<feature type="coiled-coil region" evidence="1">
    <location>
        <begin position="76"/>
        <end position="113"/>
    </location>
</feature>
<feature type="compositionally biased region" description="Acidic residues" evidence="2">
    <location>
        <begin position="652"/>
        <end position="662"/>
    </location>
</feature>
<name>A0A067CAE7_SAPPC</name>
<accession>A0A067CAE7</accession>
<evidence type="ECO:0000256" key="1">
    <source>
        <dbReference type="SAM" id="Coils"/>
    </source>
</evidence>
<dbReference type="OrthoDB" id="79225at2759"/>
<dbReference type="GeneID" id="24129612"/>
<feature type="compositionally biased region" description="Basic residues" evidence="2">
    <location>
        <begin position="168"/>
        <end position="182"/>
    </location>
</feature>
<evidence type="ECO:0000313" key="4">
    <source>
        <dbReference type="Proteomes" id="UP000030745"/>
    </source>
</evidence>
<gene>
    <name evidence="3" type="ORF">SPRG_07333</name>
</gene>
<proteinExistence type="predicted"/>
<dbReference type="AlphaFoldDB" id="A0A067CAE7"/>
<sequence length="684" mass="76708">MNAVWLSSLERDLMVAQSQPNLRPHTSSGDPPRLRKGASSKQLRPLTVNKDDEARLRKKKLEDGEACWRAWCDEKNERIKEEKAKERANAREAEQAELKKAKLRAQSEASFDEWKRAKAQERAARSEALAQDQAAQRELVKQVETIRMANVQSHLDAIERVKLLTAKRRAATPSKKKRKKKTSPPVFLHPSTPVAYIPNQVEIAARMDNLVASLAATPEIESHNATMQSQRYMTQLHSQSAYRADSLQQLRVWAKPTPEIYMLASVLYKIVALETPSTVQLVDRWRWLPWKILRSVFQDSLVETLQAVAIADLDPRSLALLYLHCGQTTFSMAAIERRSVVGAALRMWVHNVAAVHELVHPSSQAIRSIDQLKLHSVSLQDIAHVVLLLHVYPYVNVARRMATQSVKQARLRDGDLSLLRELYATPEAPSPLAVAEPATPLRIQSDALAHFLKFEAPLPAPKPEVPARSKLAARLAARLEEHREIVHEQRSAHQQANDGDDDNLENDFVVVYKLALPKKEDATTLNVINYLSAKRRDSLSQRSQPWNPNEARKSITVRRPSTKVVPLVSNKNTAKGPLRTRAKPAPIPEERASSAKSKQDSKKRDDDVLFFNDGCAVQQPRTERAHAASVPLVRADVLASEELLDTPRSEGAWDDNESVDADEAVHDGQGLYAGDDEFLSDTDA</sequence>
<dbReference type="EMBL" id="KK583215">
    <property type="protein sequence ID" value="KDO27704.1"/>
    <property type="molecule type" value="Genomic_DNA"/>
</dbReference>
<feature type="region of interest" description="Disordered" evidence="2">
    <location>
        <begin position="168"/>
        <end position="187"/>
    </location>
</feature>
<keyword evidence="4" id="KW-1185">Reference proteome</keyword>
<feature type="compositionally biased region" description="Acidic residues" evidence="2">
    <location>
        <begin position="674"/>
        <end position="684"/>
    </location>
</feature>
<feature type="region of interest" description="Disordered" evidence="2">
    <location>
        <begin position="16"/>
        <end position="50"/>
    </location>
</feature>
<evidence type="ECO:0000313" key="3">
    <source>
        <dbReference type="EMBL" id="KDO27704.1"/>
    </source>
</evidence>
<feature type="region of interest" description="Disordered" evidence="2">
    <location>
        <begin position="536"/>
        <end position="604"/>
    </location>
</feature>
<dbReference type="Proteomes" id="UP000030745">
    <property type="component" value="Unassembled WGS sequence"/>
</dbReference>
<dbReference type="RefSeq" id="XP_012201513.1">
    <property type="nucleotide sequence ID" value="XM_012346123.1"/>
</dbReference>
<evidence type="ECO:0000256" key="2">
    <source>
        <dbReference type="SAM" id="MobiDB-lite"/>
    </source>
</evidence>
<protein>
    <submittedName>
        <fullName evidence="3">Uncharacterized protein</fullName>
    </submittedName>
</protein>
<reference evidence="3 4" key="1">
    <citation type="journal article" date="2013" name="PLoS Genet.">
        <title>Distinctive expansion of potential virulence genes in the genome of the oomycete fish pathogen Saprolegnia parasitica.</title>
        <authorList>
            <person name="Jiang R.H."/>
            <person name="de Bruijn I."/>
            <person name="Haas B.J."/>
            <person name="Belmonte R."/>
            <person name="Lobach L."/>
            <person name="Christie J."/>
            <person name="van den Ackerveken G."/>
            <person name="Bottin A."/>
            <person name="Bulone V."/>
            <person name="Diaz-Moreno S.M."/>
            <person name="Dumas B."/>
            <person name="Fan L."/>
            <person name="Gaulin E."/>
            <person name="Govers F."/>
            <person name="Grenville-Briggs L.J."/>
            <person name="Horner N.R."/>
            <person name="Levin J.Z."/>
            <person name="Mammella M."/>
            <person name="Meijer H.J."/>
            <person name="Morris P."/>
            <person name="Nusbaum C."/>
            <person name="Oome S."/>
            <person name="Phillips A.J."/>
            <person name="van Rooyen D."/>
            <person name="Rzeszutek E."/>
            <person name="Saraiva M."/>
            <person name="Secombes C.J."/>
            <person name="Seidl M.F."/>
            <person name="Snel B."/>
            <person name="Stassen J.H."/>
            <person name="Sykes S."/>
            <person name="Tripathy S."/>
            <person name="van den Berg H."/>
            <person name="Vega-Arreguin J.C."/>
            <person name="Wawra S."/>
            <person name="Young S.K."/>
            <person name="Zeng Q."/>
            <person name="Dieguez-Uribeondo J."/>
            <person name="Russ C."/>
            <person name="Tyler B.M."/>
            <person name="van West P."/>
        </authorList>
    </citation>
    <scope>NUCLEOTIDE SEQUENCE [LARGE SCALE GENOMIC DNA]</scope>
    <source>
        <strain evidence="3 4">CBS 223.65</strain>
    </source>
</reference>
<dbReference type="KEGG" id="spar:SPRG_07333"/>
<feature type="region of interest" description="Disordered" evidence="2">
    <location>
        <begin position="639"/>
        <end position="684"/>
    </location>
</feature>
<keyword evidence="1" id="KW-0175">Coiled coil</keyword>
<feature type="compositionally biased region" description="Basic and acidic residues" evidence="2">
    <location>
        <begin position="588"/>
        <end position="604"/>
    </location>
</feature>
<organism evidence="3 4">
    <name type="scientific">Saprolegnia parasitica (strain CBS 223.65)</name>
    <dbReference type="NCBI Taxonomy" id="695850"/>
    <lineage>
        <taxon>Eukaryota</taxon>
        <taxon>Sar</taxon>
        <taxon>Stramenopiles</taxon>
        <taxon>Oomycota</taxon>
        <taxon>Saprolegniomycetes</taxon>
        <taxon>Saprolegniales</taxon>
        <taxon>Saprolegniaceae</taxon>
        <taxon>Saprolegnia</taxon>
    </lineage>
</organism>
<dbReference type="VEuPathDB" id="FungiDB:SPRG_07333"/>